<feature type="domain" description="Aminotransferase class I/classII large" evidence="6">
    <location>
        <begin position="40"/>
        <end position="387"/>
    </location>
</feature>
<dbReference type="AlphaFoldDB" id="A0A212JQI0"/>
<organism evidence="7">
    <name type="scientific">uncultured Eubacteriales bacterium</name>
    <dbReference type="NCBI Taxonomy" id="172733"/>
    <lineage>
        <taxon>Bacteria</taxon>
        <taxon>Bacillati</taxon>
        <taxon>Bacillota</taxon>
        <taxon>Clostridia</taxon>
        <taxon>Eubacteriales</taxon>
        <taxon>environmental samples</taxon>
    </lineage>
</organism>
<dbReference type="PANTHER" id="PTHR43525">
    <property type="entry name" value="PROTEIN MALY"/>
    <property type="match status" value="1"/>
</dbReference>
<reference evidence="7" key="1">
    <citation type="submission" date="2016-04" db="EMBL/GenBank/DDBJ databases">
        <authorList>
            <person name="Evans L.H."/>
            <person name="Alamgir A."/>
            <person name="Owens N."/>
            <person name="Weber N.D."/>
            <person name="Virtaneva K."/>
            <person name="Barbian K."/>
            <person name="Babar A."/>
            <person name="Rosenke K."/>
        </authorList>
    </citation>
    <scope>NUCLEOTIDE SEQUENCE</scope>
    <source>
        <strain evidence="7">86</strain>
    </source>
</reference>
<keyword evidence="3" id="KW-0663">Pyridoxal phosphate</keyword>
<evidence type="ECO:0000256" key="3">
    <source>
        <dbReference type="ARBA" id="ARBA00022898"/>
    </source>
</evidence>
<dbReference type="InterPro" id="IPR004839">
    <property type="entry name" value="Aminotransferase_I/II_large"/>
</dbReference>
<dbReference type="EMBL" id="FLUN01000001">
    <property type="protein sequence ID" value="SBW01588.1"/>
    <property type="molecule type" value="Genomic_DNA"/>
</dbReference>
<dbReference type="GO" id="GO:0047804">
    <property type="term" value="F:cysteine-S-conjugate beta-lyase activity"/>
    <property type="evidence" value="ECO:0007669"/>
    <property type="project" value="UniProtKB-EC"/>
</dbReference>
<dbReference type="NCBIfam" id="TIGR04350">
    <property type="entry name" value="C_S_lyase_PatB"/>
    <property type="match status" value="1"/>
</dbReference>
<dbReference type="InterPro" id="IPR015421">
    <property type="entry name" value="PyrdxlP-dep_Trfase_major"/>
</dbReference>
<evidence type="ECO:0000256" key="1">
    <source>
        <dbReference type="ARBA" id="ARBA00001933"/>
    </source>
</evidence>
<evidence type="ECO:0000313" key="7">
    <source>
        <dbReference type="EMBL" id="SBW01588.1"/>
    </source>
</evidence>
<evidence type="ECO:0000256" key="4">
    <source>
        <dbReference type="ARBA" id="ARBA00023239"/>
    </source>
</evidence>
<sequence>MDTKEFIKQYAVDRMGTYSLKWDALDVRFHDPDLISMWVADMEFRTCDKILEAMQERIKHGVFGYSYVGDEYYNAFFDWEEKHHGFRPQKEWMRFSTGVVVALYWFINAFTKPQDSVIILTPVYYPFHNAVKDTDRKLVTCDLVNTDGYFTIDYDAFEKAIVENDVKLFIQCSPHNPAGRVWTEEELDRVMDICTRHNVLIVSDEIHQDIIIGDKKQIPAAIVAGGKYRDNLITVTAASKTFNLAGLLHSHIIISNDKLRAAYDEYAKTVNQTEVNIMGITATQAGYLYGDEWLGHILEIIKQNYEYLKKELNEKAPAIVVSPLEGTYLCLLDLRKVIGPDQARDLIQNKCRLAVDYGEWFGTNFKGFVRLNLATEPRYVEAAVKNIIREVNKL</sequence>
<comment type="similarity">
    <text evidence="5">Belongs to the class-II pyridoxal-phosphate-dependent aminotransferase family. MalY/PatB cystathionine beta-lyase subfamily.</text>
</comment>
<dbReference type="Gene3D" id="3.90.1150.10">
    <property type="entry name" value="Aspartate Aminotransferase, domain 1"/>
    <property type="match status" value="1"/>
</dbReference>
<dbReference type="CDD" id="cd00609">
    <property type="entry name" value="AAT_like"/>
    <property type="match status" value="1"/>
</dbReference>
<name>A0A212JQI0_9FIRM</name>
<dbReference type="EC" id="4.4.1.13" evidence="2"/>
<dbReference type="GO" id="GO:0030170">
    <property type="term" value="F:pyridoxal phosphate binding"/>
    <property type="evidence" value="ECO:0007669"/>
    <property type="project" value="InterPro"/>
</dbReference>
<dbReference type="InterPro" id="IPR027619">
    <property type="entry name" value="C-S_lyase_PatB-like"/>
</dbReference>
<keyword evidence="4" id="KW-0456">Lyase</keyword>
<dbReference type="SUPFAM" id="SSF53383">
    <property type="entry name" value="PLP-dependent transferases"/>
    <property type="match status" value="1"/>
</dbReference>
<gene>
    <name evidence="7" type="ORF">KL86CLO1_11513</name>
</gene>
<dbReference type="PANTHER" id="PTHR43525:SF1">
    <property type="entry name" value="PROTEIN MALY"/>
    <property type="match status" value="1"/>
</dbReference>
<proteinExistence type="inferred from homology"/>
<evidence type="ECO:0000256" key="5">
    <source>
        <dbReference type="ARBA" id="ARBA00037974"/>
    </source>
</evidence>
<dbReference type="InterPro" id="IPR051798">
    <property type="entry name" value="Class-II_PLP-Dep_Aminotrans"/>
</dbReference>
<protein>
    <recommendedName>
        <fullName evidence="2">cysteine-S-conjugate beta-lyase</fullName>
        <ecNumber evidence="2">4.4.1.13</ecNumber>
    </recommendedName>
</protein>
<dbReference type="InterPro" id="IPR015424">
    <property type="entry name" value="PyrdxlP-dep_Trfase"/>
</dbReference>
<comment type="cofactor">
    <cofactor evidence="1">
        <name>pyridoxal 5'-phosphate</name>
        <dbReference type="ChEBI" id="CHEBI:597326"/>
    </cofactor>
</comment>
<dbReference type="InterPro" id="IPR015422">
    <property type="entry name" value="PyrdxlP-dep_Trfase_small"/>
</dbReference>
<accession>A0A212JQI0</accession>
<evidence type="ECO:0000256" key="2">
    <source>
        <dbReference type="ARBA" id="ARBA00012224"/>
    </source>
</evidence>
<evidence type="ECO:0000259" key="6">
    <source>
        <dbReference type="Pfam" id="PF00155"/>
    </source>
</evidence>
<dbReference type="Gene3D" id="3.40.640.10">
    <property type="entry name" value="Type I PLP-dependent aspartate aminotransferase-like (Major domain)"/>
    <property type="match status" value="1"/>
</dbReference>
<dbReference type="Pfam" id="PF00155">
    <property type="entry name" value="Aminotran_1_2"/>
    <property type="match status" value="1"/>
</dbReference>